<evidence type="ECO:0000313" key="1">
    <source>
        <dbReference type="EMBL" id="SFU59832.1"/>
    </source>
</evidence>
<evidence type="ECO:0000313" key="2">
    <source>
        <dbReference type="Proteomes" id="UP000183508"/>
    </source>
</evidence>
<keyword evidence="2" id="KW-1185">Reference proteome</keyword>
<dbReference type="Proteomes" id="UP000183508">
    <property type="component" value="Unassembled WGS sequence"/>
</dbReference>
<reference evidence="2" key="1">
    <citation type="submission" date="2016-10" db="EMBL/GenBank/DDBJ databases">
        <authorList>
            <person name="Varghese N."/>
        </authorList>
    </citation>
    <scope>NUCLEOTIDE SEQUENCE [LARGE SCALE GENOMIC DNA]</scope>
    <source>
        <strain evidence="2">DSM 17980</strain>
    </source>
</reference>
<dbReference type="AlphaFoldDB" id="A0A1I7HGS3"/>
<name>A0A1I7HGS3_9BACL</name>
<sequence length="31" mass="3515">MVARKVLYYKVPFRACALNGLLTCEVVVRSD</sequence>
<proteinExistence type="predicted"/>
<dbReference type="EMBL" id="FPBV01000004">
    <property type="protein sequence ID" value="SFU59832.1"/>
    <property type="molecule type" value="Genomic_DNA"/>
</dbReference>
<organism evidence="1 2">
    <name type="scientific">Alicyclobacillus macrosporangiidus</name>
    <dbReference type="NCBI Taxonomy" id="392015"/>
    <lineage>
        <taxon>Bacteria</taxon>
        <taxon>Bacillati</taxon>
        <taxon>Bacillota</taxon>
        <taxon>Bacilli</taxon>
        <taxon>Bacillales</taxon>
        <taxon>Alicyclobacillaceae</taxon>
        <taxon>Alicyclobacillus</taxon>
    </lineage>
</organism>
<accession>A0A1I7HGS3</accession>
<gene>
    <name evidence="1" type="ORF">SAMN05421543_104184</name>
</gene>
<protein>
    <submittedName>
        <fullName evidence="1">Uncharacterized protein</fullName>
    </submittedName>
</protein>